<sequence>MMNMLMKMKPDDGDDGDAEDDGKADANGDCLDMVASKMRLRYSGVTVQHKADKLTCYHWNFQVEKKRCKILTLEGMQIEESTCVQICFLVLSFCFPAKPWAFHALAVAADKFHSKRQRQHVVRKYFQALRGFDKAAVQQHAAHVAGWLAYGPKDYSPKETELRLLSKFLDRLGKGVLPGRLQQALPDVLVKLQSCKGGPRADQAWAHAADALAKKLRKFHCCRPEGEPEDGLRPVAGVQKAAEEEPAAREADRDGLEGDLQPSARGVEATEAPPHPEFGGLQRLFRKKVEWANMQQSERAECLLRAEAVAVEFSQQGIEQGKLTKILYQVAAALAPPRRATLPMDLDGGMEQDPQEAGLESSDSAGGLQRRARKLLLKVLRAWRTNHFDCASIRHILEHVERQIGCFEEQASELRLAASATAWLSIQKEVGRLLEGADALDGLPARRRVSSALAHGVTKTAMLTAMKALGGKATYQQLLRYVRQNPDVFGNADQSAIEHSLRSFRASAHFELRGKEDNEDVFGLAEPCPRGIRRRKHGFNAMLQIRSSACSCVAPLRSSAEEARRDYRQLQQWRSAMSPEALVQRVRSWQDKFHSKRQRQHVVRKYFQALRGFDKAAVQQHAAHVAGWLAYGPKDYSPKETELRLLSKFLDRLGKGVLPGRLQQALPDVLVKLQSCKGGPRADQAWAHAADALAKKLRKFHCCRPEGEPEDGLRPVAGVQKAAEEEPAAREADRDGLEGDLQPSARGVEATEAPPHPEFGGLQRLFRKKVEWANMQQSERAECLLRAEAVAVEFSQQGIEQGKLTKILYQVAAALAPPRRATLPMEQDGGMEQDPQEAGLESSDSAGGLQRRARKLLLKVLRAWRTNHFDCASIRHILEHVERQIGCFEEQASELRLAASATAWLAIQKEVGRLLEGADALDGLPARRRQLTRPATNWVAKGAKKAAMLTAMKALGGRATYQQLLGYVRQNLHVFGETDPSTIERSLRSFRASAYFELHGKEGGEDVFGLAGPCPRGIRRQKRGFTARLHIRSNDCCCIGPLRSSVEEASADYRQLQEWRADMSPEALFQCIRSWHGAHVVSSKHKPRDRVKSHKKGLGFMRPCVTLHSQAVCKGDPRALTQLSQQCGAARTFADVCSFILPAALYDFVGWAGVSLFGVALAFCYLVLAVPMHASNDGMTSSLSESVLGSFQLKRIYWIDWILSGAFVSTELQWNMLNTAVPAALVTTFDFPTYAVGAVLGSGAFVAMCFLLVLPSLPRCFNQPRPTNLLASYTFMSMSWLFMAVAFAPSIAPPIFVVGVWAFLSMANASQAATVQAGLEETVETLTRRAQISLGVGKGRLLDSFGVVLDGCAETTTSRIQNGDWLTLQVNRVQVQSSNRAFAAILGDGSVVTWGNAGFGGESSAVQGQLKNVQQIQASYGGAFAAILGDGSVVTWGHALAGGDSSAVQEQLKNVQQIQASASAFAAIVGDGSVLTWGLAATGGDCRAVQRQLKNVQQIQASASAFASILGDGSVVTWGLAATGGDCSAVQSLLTNVQQVQANRGAFAAILGDGSVVTWGHAASGGDSGAVQGRLKHVKKIQSSYCGAFAAILDDASIVTWGCTDSGGDSSPVQGQLSNVQQIQASRAAFAAILRDGSVVTWGLAATGGDSSAAQGRLQHVQQIQASRAAFAAILGDGSVVTWGCADSGGDSSAVQGQLVDVQEIQASGGAFAAILGDGSVVTWGAALDGGDSRVVLMECLTGVNDVETSGQIMGISEMLGCAVGMLGSYAGAMLFAVAPAAPFLGCGAAALGCTLFLCLALGVRRIEVHKRLSDKAEPGSLLSDLELSQDSTSLVEESVQGLGMIMRDGERAHSYIGPEVAHRASSEASPATSPASSASPPYARRGVTILGHAMGS</sequence>
<dbReference type="PANTHER" id="PTHR45982">
    <property type="entry name" value="REGULATOR OF CHROMOSOME CONDENSATION"/>
    <property type="match status" value="1"/>
</dbReference>
<accession>A0A1Q9E995</accession>
<dbReference type="PANTHER" id="PTHR45982:SF1">
    <property type="entry name" value="REGULATOR OF CHROMOSOME CONDENSATION"/>
    <property type="match status" value="1"/>
</dbReference>
<feature type="compositionally biased region" description="Basic and acidic residues" evidence="1">
    <location>
        <begin position="241"/>
        <end position="256"/>
    </location>
</feature>
<evidence type="ECO:0000313" key="3">
    <source>
        <dbReference type="EMBL" id="OLQ03993.1"/>
    </source>
</evidence>
<feature type="transmembrane region" description="Helical" evidence="2">
    <location>
        <begin position="1783"/>
        <end position="1804"/>
    </location>
</feature>
<comment type="caution">
    <text evidence="3">The sequence shown here is derived from an EMBL/GenBank/DDBJ whole genome shotgun (WGS) entry which is preliminary data.</text>
</comment>
<keyword evidence="4" id="KW-1185">Reference proteome</keyword>
<feature type="compositionally biased region" description="Basic and acidic residues" evidence="1">
    <location>
        <begin position="722"/>
        <end position="737"/>
    </location>
</feature>
<evidence type="ECO:0000313" key="4">
    <source>
        <dbReference type="Proteomes" id="UP000186817"/>
    </source>
</evidence>
<protein>
    <submittedName>
        <fullName evidence="3">Uncharacterized protein</fullName>
    </submittedName>
</protein>
<feature type="region of interest" description="Disordered" evidence="1">
    <location>
        <begin position="225"/>
        <end position="280"/>
    </location>
</feature>
<keyword evidence="2" id="KW-0812">Transmembrane</keyword>
<name>A0A1Q9E995_SYMMI</name>
<reference evidence="3 4" key="1">
    <citation type="submission" date="2016-02" db="EMBL/GenBank/DDBJ databases">
        <title>Genome analysis of coral dinoflagellate symbionts highlights evolutionary adaptations to a symbiotic lifestyle.</title>
        <authorList>
            <person name="Aranda M."/>
            <person name="Li Y."/>
            <person name="Liew Y.J."/>
            <person name="Baumgarten S."/>
            <person name="Simakov O."/>
            <person name="Wilson M."/>
            <person name="Piel J."/>
            <person name="Ashoor H."/>
            <person name="Bougouffa S."/>
            <person name="Bajic V.B."/>
            <person name="Ryu T."/>
            <person name="Ravasi T."/>
            <person name="Bayer T."/>
            <person name="Micklem G."/>
            <person name="Kim H."/>
            <person name="Bhak J."/>
            <person name="Lajeunesse T.C."/>
            <person name="Voolstra C.R."/>
        </authorList>
    </citation>
    <scope>NUCLEOTIDE SEQUENCE [LARGE SCALE GENOMIC DNA]</scope>
    <source>
        <strain evidence="3 4">CCMP2467</strain>
    </source>
</reference>
<evidence type="ECO:0000256" key="2">
    <source>
        <dbReference type="SAM" id="Phobius"/>
    </source>
</evidence>
<keyword evidence="2" id="KW-1133">Transmembrane helix</keyword>
<feature type="transmembrane region" description="Helical" evidence="2">
    <location>
        <begin position="1759"/>
        <end position="1777"/>
    </location>
</feature>
<dbReference type="Proteomes" id="UP000186817">
    <property type="component" value="Unassembled WGS sequence"/>
</dbReference>
<dbReference type="InterPro" id="IPR051553">
    <property type="entry name" value="Ran_GTPase-activating"/>
</dbReference>
<feature type="transmembrane region" description="Helical" evidence="2">
    <location>
        <begin position="1148"/>
        <end position="1174"/>
    </location>
</feature>
<proteinExistence type="predicted"/>
<feature type="region of interest" description="Disordered" evidence="1">
    <location>
        <begin position="1860"/>
        <end position="1884"/>
    </location>
</feature>
<dbReference type="InterPro" id="IPR036259">
    <property type="entry name" value="MFS_trans_sf"/>
</dbReference>
<dbReference type="EMBL" id="LSRX01000221">
    <property type="protein sequence ID" value="OLQ03993.1"/>
    <property type="molecule type" value="Genomic_DNA"/>
</dbReference>
<dbReference type="OrthoDB" id="5370059at2759"/>
<feature type="transmembrane region" description="Helical" evidence="2">
    <location>
        <begin position="1234"/>
        <end position="1257"/>
    </location>
</feature>
<dbReference type="SUPFAM" id="SSF103473">
    <property type="entry name" value="MFS general substrate transporter"/>
    <property type="match status" value="1"/>
</dbReference>
<dbReference type="InterPro" id="IPR009091">
    <property type="entry name" value="RCC1/BLIP-II"/>
</dbReference>
<dbReference type="SUPFAM" id="SSF50985">
    <property type="entry name" value="RCC1/BLIP-II"/>
    <property type="match status" value="1"/>
</dbReference>
<feature type="region of interest" description="Disordered" evidence="1">
    <location>
        <begin position="822"/>
        <end position="847"/>
    </location>
</feature>
<feature type="compositionally biased region" description="Low complexity" evidence="1">
    <location>
        <begin position="1867"/>
        <end position="1884"/>
    </location>
</feature>
<keyword evidence="2" id="KW-0472">Membrane</keyword>
<organism evidence="3 4">
    <name type="scientific">Symbiodinium microadriaticum</name>
    <name type="common">Dinoflagellate</name>
    <name type="synonym">Zooxanthella microadriatica</name>
    <dbReference type="NCBI Taxonomy" id="2951"/>
    <lineage>
        <taxon>Eukaryota</taxon>
        <taxon>Sar</taxon>
        <taxon>Alveolata</taxon>
        <taxon>Dinophyceae</taxon>
        <taxon>Suessiales</taxon>
        <taxon>Symbiodiniaceae</taxon>
        <taxon>Symbiodinium</taxon>
    </lineage>
</organism>
<feature type="region of interest" description="Disordered" evidence="1">
    <location>
        <begin position="706"/>
        <end position="761"/>
    </location>
</feature>
<evidence type="ECO:0000256" key="1">
    <source>
        <dbReference type="SAM" id="MobiDB-lite"/>
    </source>
</evidence>
<gene>
    <name evidence="3" type="ORF">AK812_SmicGene12999</name>
</gene>
<dbReference type="Gene3D" id="2.130.10.30">
    <property type="entry name" value="Regulator of chromosome condensation 1/beta-lactamase-inhibitor protein II"/>
    <property type="match status" value="2"/>
</dbReference>